<comment type="function">
    <text evidence="6">Catalyzes the conversion of quinonoid dihydrobiopterin into tetrahydrobiopterin.</text>
</comment>
<dbReference type="CDD" id="cd05334">
    <property type="entry name" value="DHPR_SDR_c_like"/>
    <property type="match status" value="1"/>
</dbReference>
<evidence type="ECO:0000256" key="6">
    <source>
        <dbReference type="ARBA" id="ARBA00037099"/>
    </source>
</evidence>
<dbReference type="SUPFAM" id="SSF51735">
    <property type="entry name" value="NAD(P)-binding Rossmann-fold domains"/>
    <property type="match status" value="1"/>
</dbReference>
<evidence type="ECO:0000256" key="1">
    <source>
        <dbReference type="ARBA" id="ARBA00006484"/>
    </source>
</evidence>
<evidence type="ECO:0000256" key="11">
    <source>
        <dbReference type="ARBA" id="ARBA00047429"/>
    </source>
</evidence>
<dbReference type="AlphaFoldDB" id="A0A0P4WMQ4"/>
<dbReference type="PANTHER" id="PTHR15104:SF0">
    <property type="entry name" value="DIHYDROPTERIDINE REDUCTASE"/>
    <property type="match status" value="1"/>
</dbReference>
<dbReference type="GO" id="GO:0070404">
    <property type="term" value="F:NADH binding"/>
    <property type="evidence" value="ECO:0007669"/>
    <property type="project" value="TreeGrafter"/>
</dbReference>
<evidence type="ECO:0000313" key="13">
    <source>
        <dbReference type="EMBL" id="JAI65303.1"/>
    </source>
</evidence>
<keyword evidence="3" id="KW-0521">NADP</keyword>
<organism evidence="13">
    <name type="scientific">Scylla olivacea</name>
    <name type="common">Orange mud crab</name>
    <name type="synonym">Cancer olivacea</name>
    <dbReference type="NCBI Taxonomy" id="85551"/>
    <lineage>
        <taxon>Eukaryota</taxon>
        <taxon>Metazoa</taxon>
        <taxon>Ecdysozoa</taxon>
        <taxon>Arthropoda</taxon>
        <taxon>Crustacea</taxon>
        <taxon>Multicrustacea</taxon>
        <taxon>Malacostraca</taxon>
        <taxon>Eumalacostraca</taxon>
        <taxon>Eucarida</taxon>
        <taxon>Decapoda</taxon>
        <taxon>Pleocyemata</taxon>
        <taxon>Brachyura</taxon>
        <taxon>Eubrachyura</taxon>
        <taxon>Portunoidea</taxon>
        <taxon>Portunidae</taxon>
        <taxon>Portuninae</taxon>
        <taxon>Scylla</taxon>
    </lineage>
</organism>
<keyword evidence="4" id="KW-0560">Oxidoreductase</keyword>
<comment type="catalytic activity">
    <reaction evidence="12">
        <text>5,6,7,8-tetrahydropteridine + NAD(+) = 6,7-dihydropteridine + NADH + H(+)</text>
        <dbReference type="Rhea" id="RHEA:17869"/>
        <dbReference type="ChEBI" id="CHEBI:15378"/>
        <dbReference type="ChEBI" id="CHEBI:28889"/>
        <dbReference type="ChEBI" id="CHEBI:30156"/>
        <dbReference type="ChEBI" id="CHEBI:57540"/>
        <dbReference type="ChEBI" id="CHEBI:57945"/>
        <dbReference type="EC" id="1.5.1.34"/>
    </reaction>
    <physiologicalReaction direction="right-to-left" evidence="12">
        <dbReference type="Rhea" id="RHEA:17871"/>
    </physiologicalReaction>
</comment>
<keyword evidence="5" id="KW-0783">Tetrahydrobiopterin biosynthesis</keyword>
<dbReference type="PRINTS" id="PR00081">
    <property type="entry name" value="GDHRDH"/>
</dbReference>
<dbReference type="GO" id="GO:0070402">
    <property type="term" value="F:NADPH binding"/>
    <property type="evidence" value="ECO:0007669"/>
    <property type="project" value="TreeGrafter"/>
</dbReference>
<dbReference type="Gene3D" id="3.40.50.720">
    <property type="entry name" value="NAD(P)-binding Rossmann-like Domain"/>
    <property type="match status" value="1"/>
</dbReference>
<dbReference type="InterPro" id="IPR036291">
    <property type="entry name" value="NAD(P)-bd_dom_sf"/>
</dbReference>
<name>A0A0P4WMQ4_SCYOL</name>
<dbReference type="GO" id="GO:0006729">
    <property type="term" value="P:tetrahydrobiopterin biosynthetic process"/>
    <property type="evidence" value="ECO:0007669"/>
    <property type="project" value="UniProtKB-KW"/>
</dbReference>
<evidence type="ECO:0000256" key="9">
    <source>
        <dbReference type="ARBA" id="ARBA00041348"/>
    </source>
</evidence>
<dbReference type="GO" id="GO:0006559">
    <property type="term" value="P:L-phenylalanine catabolic process"/>
    <property type="evidence" value="ECO:0007669"/>
    <property type="project" value="TreeGrafter"/>
</dbReference>
<evidence type="ECO:0000256" key="12">
    <source>
        <dbReference type="ARBA" id="ARBA00047536"/>
    </source>
</evidence>
<evidence type="ECO:0000256" key="8">
    <source>
        <dbReference type="ARBA" id="ARBA00039520"/>
    </source>
</evidence>
<proteinExistence type="inferred from homology"/>
<dbReference type="GO" id="GO:0005737">
    <property type="term" value="C:cytoplasm"/>
    <property type="evidence" value="ECO:0007669"/>
    <property type="project" value="TreeGrafter"/>
</dbReference>
<evidence type="ECO:0000256" key="5">
    <source>
        <dbReference type="ARBA" id="ARBA00023007"/>
    </source>
</evidence>
<comment type="similarity">
    <text evidence="1">Belongs to the short-chain dehydrogenases/reductases (SDR) family.</text>
</comment>
<sequence>MAKTIWQCCQPACLRPAPDSTEGRYTALHPLHFTMSAGKVIVYGGRGALGSVVVKHFKANNFWVGTIDLVKNEDADSSVVVAKEDNWATQTTTVIEGLKACLGDEKVDAIINVAGGWAGGNAASKDFQKSCETMWSQSVWSSTITAQAAALFLKEGGLVSLTGAEPALAGTAGMIGYGLAKAAVHQLTQSLGQENSGMPKGATAVAILPITLDTPMNRKWMSGADFSKWTTLEFVAELFHKWISGQEERPMSGSLVKLITKDNKTDVIKV</sequence>
<reference evidence="13" key="1">
    <citation type="submission" date="2015-09" db="EMBL/GenBank/DDBJ databases">
        <title>Scylla olivacea transcriptome.</title>
        <authorList>
            <person name="Ikhwanuddin M."/>
        </authorList>
    </citation>
    <scope>NUCLEOTIDE SEQUENCE</scope>
</reference>
<dbReference type="Pfam" id="PF00106">
    <property type="entry name" value="adh_short"/>
    <property type="match status" value="1"/>
</dbReference>
<evidence type="ECO:0000256" key="2">
    <source>
        <dbReference type="ARBA" id="ARBA00011738"/>
    </source>
</evidence>
<dbReference type="EC" id="1.5.1.34" evidence="7"/>
<evidence type="ECO:0000256" key="7">
    <source>
        <dbReference type="ARBA" id="ARBA00039153"/>
    </source>
</evidence>
<dbReference type="FunFam" id="3.40.50.720:FF:000157">
    <property type="entry name" value="Quinoid dihydropteridine reductase"/>
    <property type="match status" value="1"/>
</dbReference>
<dbReference type="GO" id="GO:0004155">
    <property type="term" value="F:6,7-dihydropteridine reductase activity"/>
    <property type="evidence" value="ECO:0007669"/>
    <property type="project" value="UniProtKB-EC"/>
</dbReference>
<accession>A0A0P4WMQ4</accession>
<dbReference type="EMBL" id="GDRN01060798">
    <property type="protein sequence ID" value="JAI65303.1"/>
    <property type="molecule type" value="Transcribed_RNA"/>
</dbReference>
<evidence type="ECO:0000256" key="3">
    <source>
        <dbReference type="ARBA" id="ARBA00022857"/>
    </source>
</evidence>
<evidence type="ECO:0000256" key="4">
    <source>
        <dbReference type="ARBA" id="ARBA00023002"/>
    </source>
</evidence>
<comment type="subunit">
    <text evidence="2">Homodimer.</text>
</comment>
<dbReference type="PANTHER" id="PTHR15104">
    <property type="entry name" value="DIHYDROPTERIDINE REDUCTASE"/>
    <property type="match status" value="1"/>
</dbReference>
<comment type="catalytic activity">
    <reaction evidence="11">
        <text>5,6,7,8-tetrahydropteridine + NADP(+) = 6,7-dihydropteridine + NADPH + H(+)</text>
        <dbReference type="Rhea" id="RHEA:17865"/>
        <dbReference type="ChEBI" id="CHEBI:15378"/>
        <dbReference type="ChEBI" id="CHEBI:28889"/>
        <dbReference type="ChEBI" id="CHEBI:30156"/>
        <dbReference type="ChEBI" id="CHEBI:57783"/>
        <dbReference type="ChEBI" id="CHEBI:58349"/>
        <dbReference type="EC" id="1.5.1.34"/>
    </reaction>
    <physiologicalReaction direction="right-to-left" evidence="11">
        <dbReference type="Rhea" id="RHEA:17867"/>
    </physiologicalReaction>
</comment>
<evidence type="ECO:0000256" key="10">
    <source>
        <dbReference type="ARBA" id="ARBA00042518"/>
    </source>
</evidence>
<protein>
    <recommendedName>
        <fullName evidence="8">Dihydropteridine reductase</fullName>
        <ecNumber evidence="7">1.5.1.34</ecNumber>
    </recommendedName>
    <alternativeName>
        <fullName evidence="10">HDHPR</fullName>
    </alternativeName>
    <alternativeName>
        <fullName evidence="9">Quinoid dihydropteridine reductase</fullName>
    </alternativeName>
</protein>
<dbReference type="InterPro" id="IPR002347">
    <property type="entry name" value="SDR_fam"/>
</dbReference>